<proteinExistence type="predicted"/>
<name>A0AAD8H2M5_9APIA</name>
<dbReference type="PANTHER" id="PTHR23315">
    <property type="entry name" value="U BOX DOMAIN-CONTAINING"/>
    <property type="match status" value="1"/>
</dbReference>
<dbReference type="EMBL" id="JAUIZM010000011">
    <property type="protein sequence ID" value="KAK1358391.1"/>
    <property type="molecule type" value="Genomic_DNA"/>
</dbReference>
<evidence type="ECO:0000313" key="1">
    <source>
        <dbReference type="EMBL" id="KAK1358391.1"/>
    </source>
</evidence>
<gene>
    <name evidence="1" type="ORF">POM88_051647</name>
</gene>
<evidence type="ECO:0000313" key="2">
    <source>
        <dbReference type="Proteomes" id="UP001237642"/>
    </source>
</evidence>
<reference evidence="1" key="2">
    <citation type="submission" date="2023-05" db="EMBL/GenBank/DDBJ databases">
        <authorList>
            <person name="Schelkunov M.I."/>
        </authorList>
    </citation>
    <scope>NUCLEOTIDE SEQUENCE</scope>
    <source>
        <strain evidence="1">Hsosn_3</strain>
        <tissue evidence="1">Leaf</tissue>
    </source>
</reference>
<dbReference type="PANTHER" id="PTHR23315:SF275">
    <property type="entry name" value="U-BOX DOMAIN-CONTAINING PROTEIN 13"/>
    <property type="match status" value="1"/>
</dbReference>
<dbReference type="AlphaFoldDB" id="A0AAD8H2M5"/>
<accession>A0AAD8H2M5</accession>
<keyword evidence="2" id="KW-1185">Reference proteome</keyword>
<dbReference type="Proteomes" id="UP001237642">
    <property type="component" value="Unassembled WGS sequence"/>
</dbReference>
<sequence length="221" mass="24954">MSVYCLVVLSSRVIERSSQNNAQRKPEVVIPALNPLTRQEKQVSYGFPQLKLQSTSSLFSFYKAVLHNPEIEYPAKESCNIQTASDVYQKIPEGFHGPISLEFMVDPVFVLTGQDYTTVELHDRYFHLKEVDHMIKLMASLQLQICTPKNMRLLHCLTFPYVRTTNRALYALGTIYVLTKGSMEARKSAAATLFNLSVVDENKVTIGLFGAIPPHVTLLNE</sequence>
<comment type="caution">
    <text evidence="1">The sequence shown here is derived from an EMBL/GenBank/DDBJ whole genome shotgun (WGS) entry which is preliminary data.</text>
</comment>
<reference evidence="1" key="1">
    <citation type="submission" date="2023-02" db="EMBL/GenBank/DDBJ databases">
        <title>Genome of toxic invasive species Heracleum sosnowskyi carries increased number of genes despite the absence of recent whole-genome duplications.</title>
        <authorList>
            <person name="Schelkunov M."/>
            <person name="Shtratnikova V."/>
            <person name="Makarenko M."/>
            <person name="Klepikova A."/>
            <person name="Omelchenko D."/>
            <person name="Novikova G."/>
            <person name="Obukhova E."/>
            <person name="Bogdanov V."/>
            <person name="Penin A."/>
            <person name="Logacheva M."/>
        </authorList>
    </citation>
    <scope>NUCLEOTIDE SEQUENCE</scope>
    <source>
        <strain evidence="1">Hsosn_3</strain>
        <tissue evidence="1">Leaf</tissue>
    </source>
</reference>
<protein>
    <submittedName>
        <fullName evidence="1">Uncharacterized protein</fullName>
    </submittedName>
</protein>
<organism evidence="1 2">
    <name type="scientific">Heracleum sosnowskyi</name>
    <dbReference type="NCBI Taxonomy" id="360622"/>
    <lineage>
        <taxon>Eukaryota</taxon>
        <taxon>Viridiplantae</taxon>
        <taxon>Streptophyta</taxon>
        <taxon>Embryophyta</taxon>
        <taxon>Tracheophyta</taxon>
        <taxon>Spermatophyta</taxon>
        <taxon>Magnoliopsida</taxon>
        <taxon>eudicotyledons</taxon>
        <taxon>Gunneridae</taxon>
        <taxon>Pentapetalae</taxon>
        <taxon>asterids</taxon>
        <taxon>campanulids</taxon>
        <taxon>Apiales</taxon>
        <taxon>Apiaceae</taxon>
        <taxon>Apioideae</taxon>
        <taxon>apioid superclade</taxon>
        <taxon>Tordylieae</taxon>
        <taxon>Tordyliinae</taxon>
        <taxon>Heracleum</taxon>
    </lineage>
</organism>